<dbReference type="PANTHER" id="PTHR30574">
    <property type="entry name" value="INNER MEMBRANE PROTEIN YEDE"/>
    <property type="match status" value="1"/>
</dbReference>
<keyword evidence="6 9" id="KW-1133">Transmembrane helix</keyword>
<dbReference type="RefSeq" id="WP_266347434.1">
    <property type="nucleotide sequence ID" value="NZ_JAPKNG010000001.1"/>
</dbReference>
<comment type="subcellular location">
    <subcellularLocation>
        <location evidence="1">Cell inner membrane</location>
        <topology evidence="1">Multi-pass membrane protein</topology>
    </subcellularLocation>
</comment>
<dbReference type="Proteomes" id="UP001241603">
    <property type="component" value="Unassembled WGS sequence"/>
</dbReference>
<protein>
    <submittedName>
        <fullName evidence="10">Membrane protein YedE/YeeE</fullName>
    </submittedName>
</protein>
<organism evidence="10 11">
    <name type="scientific">Kaistia dalseonensis</name>
    <dbReference type="NCBI Taxonomy" id="410840"/>
    <lineage>
        <taxon>Bacteria</taxon>
        <taxon>Pseudomonadati</taxon>
        <taxon>Pseudomonadota</taxon>
        <taxon>Alphaproteobacteria</taxon>
        <taxon>Hyphomicrobiales</taxon>
        <taxon>Kaistiaceae</taxon>
        <taxon>Kaistia</taxon>
    </lineage>
</organism>
<sequence>MLGFSPISATLGGALIGLGVGLLWIVNGRIAGVSNIFASVISGPEGFQPWRLLFLVGLPVGAMTGLALGPALIADMPQARPELDLGPLGLAIAGLLVGMGTALAHGCTSGHGVAGLARLSPRSIVAVIVFMLTAMATVFVARYGV</sequence>
<feature type="transmembrane region" description="Helical" evidence="9">
    <location>
        <begin position="52"/>
        <end position="73"/>
    </location>
</feature>
<evidence type="ECO:0000256" key="1">
    <source>
        <dbReference type="ARBA" id="ARBA00004429"/>
    </source>
</evidence>
<keyword evidence="3" id="KW-1003">Cell membrane</keyword>
<evidence type="ECO:0000256" key="5">
    <source>
        <dbReference type="ARBA" id="ARBA00022692"/>
    </source>
</evidence>
<accession>A0ABU0H2J8</accession>
<dbReference type="EMBL" id="JAUSVO010000001">
    <property type="protein sequence ID" value="MDQ0436538.1"/>
    <property type="molecule type" value="Genomic_DNA"/>
</dbReference>
<keyword evidence="7 9" id="KW-0472">Membrane</keyword>
<keyword evidence="11" id="KW-1185">Reference proteome</keyword>
<evidence type="ECO:0000256" key="9">
    <source>
        <dbReference type="SAM" id="Phobius"/>
    </source>
</evidence>
<dbReference type="PANTHER" id="PTHR30574:SF1">
    <property type="entry name" value="SULPHUR TRANSPORT DOMAIN-CONTAINING PROTEIN"/>
    <property type="match status" value="1"/>
</dbReference>
<feature type="transmembrane region" description="Helical" evidence="9">
    <location>
        <begin position="85"/>
        <end position="104"/>
    </location>
</feature>
<proteinExistence type="inferred from homology"/>
<evidence type="ECO:0000256" key="7">
    <source>
        <dbReference type="ARBA" id="ARBA00023136"/>
    </source>
</evidence>
<evidence type="ECO:0000313" key="11">
    <source>
        <dbReference type="Proteomes" id="UP001241603"/>
    </source>
</evidence>
<feature type="transmembrane region" description="Helical" evidence="9">
    <location>
        <begin position="124"/>
        <end position="144"/>
    </location>
</feature>
<evidence type="ECO:0000256" key="2">
    <source>
        <dbReference type="ARBA" id="ARBA00022448"/>
    </source>
</evidence>
<keyword evidence="2" id="KW-0813">Transport</keyword>
<dbReference type="Pfam" id="PF04143">
    <property type="entry name" value="Sulf_transp"/>
    <property type="match status" value="1"/>
</dbReference>
<keyword evidence="4" id="KW-0997">Cell inner membrane</keyword>
<gene>
    <name evidence="10" type="ORF">QO014_000908</name>
</gene>
<keyword evidence="5 9" id="KW-0812">Transmembrane</keyword>
<evidence type="ECO:0000256" key="8">
    <source>
        <dbReference type="ARBA" id="ARBA00035655"/>
    </source>
</evidence>
<comment type="similarity">
    <text evidence="8">Belongs to the TsuA/YedE (TC 9.B.102) family.</text>
</comment>
<name>A0ABU0H2J8_9HYPH</name>
<evidence type="ECO:0000256" key="3">
    <source>
        <dbReference type="ARBA" id="ARBA00022475"/>
    </source>
</evidence>
<comment type="caution">
    <text evidence="10">The sequence shown here is derived from an EMBL/GenBank/DDBJ whole genome shotgun (WGS) entry which is preliminary data.</text>
</comment>
<reference evidence="10 11" key="1">
    <citation type="submission" date="2023-07" db="EMBL/GenBank/DDBJ databases">
        <title>Genomic Encyclopedia of Type Strains, Phase IV (KMG-IV): sequencing the most valuable type-strain genomes for metagenomic binning, comparative biology and taxonomic classification.</title>
        <authorList>
            <person name="Goeker M."/>
        </authorList>
    </citation>
    <scope>NUCLEOTIDE SEQUENCE [LARGE SCALE GENOMIC DNA]</scope>
    <source>
        <strain evidence="10 11">B6-8</strain>
    </source>
</reference>
<evidence type="ECO:0000256" key="6">
    <source>
        <dbReference type="ARBA" id="ARBA00022989"/>
    </source>
</evidence>
<dbReference type="InterPro" id="IPR007272">
    <property type="entry name" value="Sulf_transp_TsuA/YedE"/>
</dbReference>
<evidence type="ECO:0000256" key="4">
    <source>
        <dbReference type="ARBA" id="ARBA00022519"/>
    </source>
</evidence>
<feature type="transmembrane region" description="Helical" evidence="9">
    <location>
        <begin position="6"/>
        <end position="26"/>
    </location>
</feature>
<evidence type="ECO:0000313" key="10">
    <source>
        <dbReference type="EMBL" id="MDQ0436538.1"/>
    </source>
</evidence>